<proteinExistence type="predicted"/>
<dbReference type="GeneID" id="10288714"/>
<reference evidence="2 3" key="1">
    <citation type="journal article" date="2011" name="J. Bacteriol.">
        <title>Complete genome sequence of 'Vulcanisaeta moutnovskia' strain 768-28, a novel member of the hyperthermophilic crenarchaeal genus vulcanisaeta.</title>
        <authorList>
            <person name="Gumerov V.M."/>
            <person name="Mardanov A.V."/>
            <person name="Beletsky A.V."/>
            <person name="Prokofeva M.I."/>
            <person name="Bonch-Osmolovskaya E.A."/>
            <person name="Ravin N.V."/>
            <person name="Skryabin K.G."/>
        </authorList>
    </citation>
    <scope>NUCLEOTIDE SEQUENCE [LARGE SCALE GENOMIC DNA]</scope>
    <source>
        <strain evidence="2 3">768-28</strain>
    </source>
</reference>
<gene>
    <name evidence="2" type="ordered locus">VMUT_1062</name>
</gene>
<dbReference type="SUPFAM" id="SSF53756">
    <property type="entry name" value="UDP-Glycosyltransferase/glycogen phosphorylase"/>
    <property type="match status" value="1"/>
</dbReference>
<dbReference type="GO" id="GO:0016757">
    <property type="term" value="F:glycosyltransferase activity"/>
    <property type="evidence" value="ECO:0007669"/>
    <property type="project" value="InterPro"/>
</dbReference>
<keyword evidence="3" id="KW-1185">Reference proteome</keyword>
<dbReference type="InterPro" id="IPR050194">
    <property type="entry name" value="Glycosyltransferase_grp1"/>
</dbReference>
<dbReference type="CDD" id="cd03801">
    <property type="entry name" value="GT4_PimA-like"/>
    <property type="match status" value="1"/>
</dbReference>
<dbReference type="Gene3D" id="3.40.50.2000">
    <property type="entry name" value="Glycogen Phosphorylase B"/>
    <property type="match status" value="1"/>
</dbReference>
<feature type="domain" description="Glycosyl transferase family 1" evidence="1">
    <location>
        <begin position="139"/>
        <end position="309"/>
    </location>
</feature>
<accession>F0QXV6</accession>
<protein>
    <submittedName>
        <fullName evidence="2">Glycosyl transferase, group 1</fullName>
    </submittedName>
</protein>
<dbReference type="STRING" id="985053.VMUT_1062"/>
<dbReference type="AlphaFoldDB" id="F0QXV6"/>
<dbReference type="OrthoDB" id="26106at2157"/>
<dbReference type="PANTHER" id="PTHR45947">
    <property type="entry name" value="SULFOQUINOVOSYL TRANSFERASE SQD2"/>
    <property type="match status" value="1"/>
</dbReference>
<organism evidence="2 3">
    <name type="scientific">Vulcanisaeta moutnovskia (strain 768-28)</name>
    <dbReference type="NCBI Taxonomy" id="985053"/>
    <lineage>
        <taxon>Archaea</taxon>
        <taxon>Thermoproteota</taxon>
        <taxon>Thermoprotei</taxon>
        <taxon>Thermoproteales</taxon>
        <taxon>Thermoproteaceae</taxon>
        <taxon>Vulcanisaeta</taxon>
    </lineage>
</organism>
<dbReference type="InterPro" id="IPR001296">
    <property type="entry name" value="Glyco_trans_1"/>
</dbReference>
<dbReference type="EMBL" id="CP002529">
    <property type="protein sequence ID" value="ADY01269.1"/>
    <property type="molecule type" value="Genomic_DNA"/>
</dbReference>
<dbReference type="PANTHER" id="PTHR45947:SF3">
    <property type="entry name" value="SULFOQUINOVOSYL TRANSFERASE SQD2"/>
    <property type="match status" value="1"/>
</dbReference>
<evidence type="ECO:0000313" key="2">
    <source>
        <dbReference type="EMBL" id="ADY01269.1"/>
    </source>
</evidence>
<sequence length="335" mass="39237">MRILTNTTKIGKLLSNYAEVEVLKVRTLRDLISKVDINSYDLIYFAKYTPPLLDLGLINQSRTKGKLMIGMHVPVKIDHINRPHHIIYNLLMPMQTTYYLRMLGAYLHVLNKDDEEYLRNRVHSRFNSRVIYAPLFTDTSIFKPGNKYGTFTLLYSARASWQKGTDIAVKIIKRLIMELRDNIEIKIVAYGPLTHLYNKLRKFRNIEILNYLPLDEFSSVLSKSHVLLFTSRYESFAQLPLDSLASGTPVVSFNVRGFVKDYVIKDKVLGKYIVDFNDVDNIVDRVIELAKYWYNNENYYHELVKYSRQFTERFSIENISKIYLDVFTNIINNAT</sequence>
<dbReference type="KEGG" id="vmo:VMUT_1062"/>
<dbReference type="HOGENOM" id="CLU_828002_0_0_2"/>
<dbReference type="Pfam" id="PF00534">
    <property type="entry name" value="Glycos_transf_1"/>
    <property type="match status" value="1"/>
</dbReference>
<dbReference type="RefSeq" id="WP_013604431.1">
    <property type="nucleotide sequence ID" value="NC_015151.1"/>
</dbReference>
<dbReference type="Proteomes" id="UP000007485">
    <property type="component" value="Chromosome"/>
</dbReference>
<evidence type="ECO:0000313" key="3">
    <source>
        <dbReference type="Proteomes" id="UP000007485"/>
    </source>
</evidence>
<dbReference type="eggNOG" id="arCOG01403">
    <property type="taxonomic scope" value="Archaea"/>
</dbReference>
<keyword evidence="2" id="KW-0808">Transferase</keyword>
<evidence type="ECO:0000259" key="1">
    <source>
        <dbReference type="Pfam" id="PF00534"/>
    </source>
</evidence>
<name>F0QXV6_VULM7</name>